<evidence type="ECO:0000313" key="2">
    <source>
        <dbReference type="Proteomes" id="UP000823388"/>
    </source>
</evidence>
<dbReference type="EMBL" id="CM029054">
    <property type="protein sequence ID" value="KAG2540130.1"/>
    <property type="molecule type" value="Genomic_DNA"/>
</dbReference>
<dbReference type="EMBL" id="CM029054">
    <property type="protein sequence ID" value="KAG2540131.1"/>
    <property type="molecule type" value="Genomic_DNA"/>
</dbReference>
<keyword evidence="2" id="KW-1185">Reference proteome</keyword>
<evidence type="ECO:0000313" key="1">
    <source>
        <dbReference type="EMBL" id="KAG2540131.1"/>
    </source>
</evidence>
<reference evidence="1" key="1">
    <citation type="submission" date="2020-05" db="EMBL/GenBank/DDBJ databases">
        <title>WGS assembly of Panicum virgatum.</title>
        <authorList>
            <person name="Lovell J.T."/>
            <person name="Jenkins J."/>
            <person name="Shu S."/>
            <person name="Juenger T.E."/>
            <person name="Schmutz J."/>
        </authorList>
    </citation>
    <scope>NUCLEOTIDE SEQUENCE</scope>
    <source>
        <strain evidence="1">AP13</strain>
    </source>
</reference>
<dbReference type="EMBL" id="CM029054">
    <property type="protein sequence ID" value="KAG2540129.1"/>
    <property type="molecule type" value="Genomic_DNA"/>
</dbReference>
<dbReference type="Proteomes" id="UP000823388">
    <property type="component" value="Chromosome 9N"/>
</dbReference>
<organism evidence="1 2">
    <name type="scientific">Panicum virgatum</name>
    <name type="common">Blackwell switchgrass</name>
    <dbReference type="NCBI Taxonomy" id="38727"/>
    <lineage>
        <taxon>Eukaryota</taxon>
        <taxon>Viridiplantae</taxon>
        <taxon>Streptophyta</taxon>
        <taxon>Embryophyta</taxon>
        <taxon>Tracheophyta</taxon>
        <taxon>Spermatophyta</taxon>
        <taxon>Magnoliopsida</taxon>
        <taxon>Liliopsida</taxon>
        <taxon>Poales</taxon>
        <taxon>Poaceae</taxon>
        <taxon>PACMAD clade</taxon>
        <taxon>Panicoideae</taxon>
        <taxon>Panicodae</taxon>
        <taxon>Paniceae</taxon>
        <taxon>Panicinae</taxon>
        <taxon>Panicum</taxon>
        <taxon>Panicum sect. Hiantes</taxon>
    </lineage>
</organism>
<dbReference type="AlphaFoldDB" id="A0A8T0MRP0"/>
<protein>
    <submittedName>
        <fullName evidence="1">Uncharacterized protein</fullName>
    </submittedName>
</protein>
<accession>A0A8T0MRP0</accession>
<sequence length="172" mass="18619">MTIALFVGAAKSGTNPHRTHTDPMFRSPARVGARTTVDPCDGRPVCRFTGPGRETHGDQYISKQQQRVAAAAETDGLWRRPAATVGGQQRRPAARTKMPRDCLARGLEVEAALAAEATWELKEAVASMAARSLDMDVDSPPHLPMETLANQVILDAEEHSLEVPAIANEYCC</sequence>
<name>A0A8T0MRP0_PANVG</name>
<gene>
    <name evidence="1" type="ORF">PVAP13_9NG536000</name>
</gene>
<proteinExistence type="predicted"/>
<comment type="caution">
    <text evidence="1">The sequence shown here is derived from an EMBL/GenBank/DDBJ whole genome shotgun (WGS) entry which is preliminary data.</text>
</comment>